<reference evidence="1 2" key="1">
    <citation type="journal article" date="2019" name="PLoS Negl. Trop. Dis.">
        <title>Whole genome sequencing of Entamoeba nuttalli reveals mammalian host-related molecular signatures and a novel octapeptide-repeat surface protein.</title>
        <authorList>
            <person name="Tanaka M."/>
            <person name="Makiuchi T."/>
            <person name="Komiyama T."/>
            <person name="Shiina T."/>
            <person name="Osaki K."/>
            <person name="Tachibana H."/>
        </authorList>
    </citation>
    <scope>NUCLEOTIDE SEQUENCE [LARGE SCALE GENOMIC DNA]</scope>
    <source>
        <strain evidence="1 2">P19-061405</strain>
    </source>
</reference>
<organism evidence="1 2">
    <name type="scientific">Entamoeba nuttalli</name>
    <dbReference type="NCBI Taxonomy" id="412467"/>
    <lineage>
        <taxon>Eukaryota</taxon>
        <taxon>Amoebozoa</taxon>
        <taxon>Evosea</taxon>
        <taxon>Archamoebae</taxon>
        <taxon>Mastigamoebida</taxon>
        <taxon>Entamoebidae</taxon>
        <taxon>Entamoeba</taxon>
    </lineage>
</organism>
<comment type="caution">
    <text evidence="1">The sequence shown here is derived from an EMBL/GenBank/DDBJ whole genome shotgun (WGS) entry which is preliminary data.</text>
</comment>
<name>A0ABQ0DEF7_9EUKA</name>
<sequence length="203" mass="24030">MGSDISENNGMYKFINTYKRVKVLHSEIQKRHTYCLRCNPLKRNPKPVQGSLKSHASKLLKISINIIKIFNELKTDLIQLNSSIKSYDRCEYVNFLNDISKLIKLFYNINNYITRNNDFMTSKVLNECLKILIIDEDIWMKYPLMEFLSIYVIIMIDIINDDDKLLLENMQMITKLLNKWNQIQKRNNSNEEIDLSLLDLSEP</sequence>
<dbReference type="Proteomes" id="UP001628156">
    <property type="component" value="Unassembled WGS sequence"/>
</dbReference>
<proteinExistence type="predicted"/>
<evidence type="ECO:0000313" key="2">
    <source>
        <dbReference type="Proteomes" id="UP001628156"/>
    </source>
</evidence>
<dbReference type="EMBL" id="BAAFRS010000072">
    <property type="protein sequence ID" value="GAB1221239.1"/>
    <property type="molecule type" value="Genomic_DNA"/>
</dbReference>
<gene>
    <name evidence="1" type="ORF">ENUP19_0072G0011</name>
</gene>
<protein>
    <submittedName>
        <fullName evidence="1">Uncharacterized protein</fullName>
    </submittedName>
</protein>
<accession>A0ABQ0DEF7</accession>
<keyword evidence="2" id="KW-1185">Reference proteome</keyword>
<evidence type="ECO:0000313" key="1">
    <source>
        <dbReference type="EMBL" id="GAB1221239.1"/>
    </source>
</evidence>